<comment type="cofactor">
    <cofactor evidence="1">
        <name>Fe(2+)</name>
        <dbReference type="ChEBI" id="CHEBI:29033"/>
    </cofactor>
</comment>
<dbReference type="GO" id="GO:0045300">
    <property type="term" value="F:stearoyl-[ACP] desaturase activity"/>
    <property type="evidence" value="ECO:0007669"/>
    <property type="project" value="InterPro"/>
</dbReference>
<dbReference type="PANTHER" id="PTHR31155">
    <property type="entry name" value="ACYL- ACYL-CARRIER-PROTEIN DESATURASE-RELATED"/>
    <property type="match status" value="1"/>
</dbReference>
<feature type="compositionally biased region" description="Low complexity" evidence="15">
    <location>
        <begin position="27"/>
        <end position="42"/>
    </location>
</feature>
<dbReference type="PANTHER" id="PTHR31155:SF40">
    <property type="entry name" value="ACYL-[ACYL-CARRIER-PROTEIN] DESATURASE 7, CHLOROPLASTIC"/>
    <property type="match status" value="1"/>
</dbReference>
<evidence type="ECO:0000313" key="17">
    <source>
        <dbReference type="Proteomes" id="UP000007306"/>
    </source>
</evidence>
<dbReference type="SUPFAM" id="SSF47240">
    <property type="entry name" value="Ferritin-like"/>
    <property type="match status" value="1"/>
</dbReference>
<dbReference type="Gene3D" id="1.10.620.20">
    <property type="entry name" value="Ribonucleotide Reductase, subunit A"/>
    <property type="match status" value="1"/>
</dbReference>
<dbReference type="Gramene" id="ORGLA06G0134600.1">
    <property type="protein sequence ID" value="ORGLA06G0134600.1"/>
    <property type="gene ID" value="ORGLA06G0134600"/>
</dbReference>
<dbReference type="Pfam" id="PF03405">
    <property type="entry name" value="FA_desaturase_2"/>
    <property type="match status" value="1"/>
</dbReference>
<keyword evidence="9" id="KW-0276">Fatty acid metabolism</keyword>
<dbReference type="OMA" id="YHGFSYV"/>
<comment type="subcellular location">
    <subcellularLocation>
        <location evidence="2">Plastid</location>
        <location evidence="2">Chloroplast</location>
    </subcellularLocation>
</comment>
<feature type="region of interest" description="Disordered" evidence="15">
    <location>
        <begin position="156"/>
        <end position="200"/>
    </location>
</feature>
<keyword evidence="13" id="KW-0443">Lipid metabolism</keyword>
<evidence type="ECO:0000256" key="5">
    <source>
        <dbReference type="ARBA" id="ARBA00022516"/>
    </source>
</evidence>
<accession>I1Q2I3</accession>
<dbReference type="GO" id="GO:0009570">
    <property type="term" value="C:chloroplast stroma"/>
    <property type="evidence" value="ECO:0007669"/>
    <property type="project" value="TreeGrafter"/>
</dbReference>
<comment type="pathway">
    <text evidence="3">Lipid metabolism; fatty acid metabolism.</text>
</comment>
<evidence type="ECO:0000256" key="4">
    <source>
        <dbReference type="ARBA" id="ARBA00008749"/>
    </source>
</evidence>
<dbReference type="EnsemblPlants" id="ORGLA06G0134600.1">
    <property type="protein sequence ID" value="ORGLA06G0134600.1"/>
    <property type="gene ID" value="ORGLA06G0134600"/>
</dbReference>
<evidence type="ECO:0000256" key="9">
    <source>
        <dbReference type="ARBA" id="ARBA00022832"/>
    </source>
</evidence>
<evidence type="ECO:0008006" key="18">
    <source>
        <dbReference type="Google" id="ProtNLM"/>
    </source>
</evidence>
<feature type="compositionally biased region" description="Low complexity" evidence="15">
    <location>
        <begin position="161"/>
        <end position="174"/>
    </location>
</feature>
<dbReference type="HOGENOM" id="CLU_080843_0_0_1"/>
<comment type="similarity">
    <text evidence="4">Belongs to the fatty acid desaturase type 2 family.</text>
</comment>
<dbReference type="EnsemblPlants" id="ORGLA01G0409200.1">
    <property type="protein sequence ID" value="ORGLA01G0409200.1"/>
    <property type="gene ID" value="ORGLA01G0409200"/>
</dbReference>
<organism evidence="16 17">
    <name type="scientific">Oryza glaberrima</name>
    <name type="common">African rice</name>
    <dbReference type="NCBI Taxonomy" id="4538"/>
    <lineage>
        <taxon>Eukaryota</taxon>
        <taxon>Viridiplantae</taxon>
        <taxon>Streptophyta</taxon>
        <taxon>Embryophyta</taxon>
        <taxon>Tracheophyta</taxon>
        <taxon>Spermatophyta</taxon>
        <taxon>Magnoliopsida</taxon>
        <taxon>Liliopsida</taxon>
        <taxon>Poales</taxon>
        <taxon>Poaceae</taxon>
        <taxon>BOP clade</taxon>
        <taxon>Oryzoideae</taxon>
        <taxon>Oryzeae</taxon>
        <taxon>Oryzinae</taxon>
        <taxon>Oryza</taxon>
    </lineage>
</organism>
<dbReference type="STRING" id="4538.I1Q2I3"/>
<evidence type="ECO:0000256" key="2">
    <source>
        <dbReference type="ARBA" id="ARBA00004229"/>
    </source>
</evidence>
<keyword evidence="14" id="KW-0275">Fatty acid biosynthesis</keyword>
<keyword evidence="12" id="KW-0408">Iron</keyword>
<evidence type="ECO:0000256" key="3">
    <source>
        <dbReference type="ARBA" id="ARBA00004872"/>
    </source>
</evidence>
<name>I1Q2I3_ORYGL</name>
<reference evidence="16 17" key="2">
    <citation type="submission" date="2018-04" db="EMBL/GenBank/DDBJ databases">
        <title>OglaRS2 (Oryza glaberrima Reference Sequence Version 2).</title>
        <authorList>
            <person name="Zhang J."/>
            <person name="Kudrna D."/>
            <person name="Lee S."/>
            <person name="Talag J."/>
            <person name="Rajasekar S."/>
            <person name="Wing R.A."/>
        </authorList>
    </citation>
    <scope>NUCLEOTIDE SEQUENCE [LARGE SCALE GENOMIC DNA]</scope>
    <source>
        <strain evidence="16 17">cv. IRGC 96717</strain>
    </source>
</reference>
<protein>
    <recommendedName>
        <fullName evidence="18">Acyl-[acyl-carrier-protein] desaturase</fullName>
    </recommendedName>
</protein>
<keyword evidence="10" id="KW-0809">Transit peptide</keyword>
<evidence type="ECO:0000256" key="14">
    <source>
        <dbReference type="ARBA" id="ARBA00023160"/>
    </source>
</evidence>
<dbReference type="Gramene" id="ORGLA01G0409200.1">
    <property type="protein sequence ID" value="ORGLA01G0409200.1"/>
    <property type="gene ID" value="ORGLA01G0409200"/>
</dbReference>
<feature type="region of interest" description="Disordered" evidence="15">
    <location>
        <begin position="20"/>
        <end position="42"/>
    </location>
</feature>
<evidence type="ECO:0000256" key="13">
    <source>
        <dbReference type="ARBA" id="ARBA00023098"/>
    </source>
</evidence>
<dbReference type="InterPro" id="IPR012348">
    <property type="entry name" value="RNR-like"/>
</dbReference>
<sequence length="245" mass="28697">MCCCCSSRRRRHGSRRTWCPTRRRSARTGSTRRALSSGSASRGVPDAHLVFLVGNMVTEEALPTYQSMANWFESARDVTSADGTAWARWICRWSAEENRHGDVLNRYMYLSGRLDMRQVERTVHRLISSGMAMYAPMSPYHGFSYVAFQERATEATRHATSAPMATMRSPASAAPSPPTRAPRGRLHPRRQDAPRRRPRHLRRDRRRLVLLRRLEQWQQVLLHPWLHLLKHLQPRRRRRRPVRLW</sequence>
<proteinExistence type="inferred from homology"/>
<keyword evidence="11" id="KW-0560">Oxidoreductase</keyword>
<dbReference type="GO" id="GO:0046872">
    <property type="term" value="F:metal ion binding"/>
    <property type="evidence" value="ECO:0007669"/>
    <property type="project" value="UniProtKB-KW"/>
</dbReference>
<dbReference type="GO" id="GO:0006633">
    <property type="term" value="P:fatty acid biosynthetic process"/>
    <property type="evidence" value="ECO:0007669"/>
    <property type="project" value="UniProtKB-KW"/>
</dbReference>
<evidence type="ECO:0000256" key="6">
    <source>
        <dbReference type="ARBA" id="ARBA00022528"/>
    </source>
</evidence>
<dbReference type="InterPro" id="IPR009078">
    <property type="entry name" value="Ferritin-like_SF"/>
</dbReference>
<evidence type="ECO:0000256" key="1">
    <source>
        <dbReference type="ARBA" id="ARBA00001954"/>
    </source>
</evidence>
<dbReference type="eggNOG" id="ENOG502QRJK">
    <property type="taxonomic scope" value="Eukaryota"/>
</dbReference>
<dbReference type="InterPro" id="IPR005067">
    <property type="entry name" value="Fatty_acid_desaturase-2"/>
</dbReference>
<keyword evidence="17" id="KW-1185">Reference proteome</keyword>
<keyword evidence="5" id="KW-0444">Lipid biosynthesis</keyword>
<evidence type="ECO:0000256" key="12">
    <source>
        <dbReference type="ARBA" id="ARBA00023004"/>
    </source>
</evidence>
<keyword evidence="6" id="KW-0150">Chloroplast</keyword>
<evidence type="ECO:0000256" key="7">
    <source>
        <dbReference type="ARBA" id="ARBA00022640"/>
    </source>
</evidence>
<reference evidence="16" key="1">
    <citation type="submission" date="2015-06" db="UniProtKB">
        <authorList>
            <consortium name="EnsemblPlants"/>
        </authorList>
    </citation>
    <scope>IDENTIFICATION</scope>
</reference>
<dbReference type="AlphaFoldDB" id="I1Q2I3"/>
<evidence type="ECO:0000256" key="8">
    <source>
        <dbReference type="ARBA" id="ARBA00022723"/>
    </source>
</evidence>
<evidence type="ECO:0000256" key="15">
    <source>
        <dbReference type="SAM" id="MobiDB-lite"/>
    </source>
</evidence>
<evidence type="ECO:0000256" key="11">
    <source>
        <dbReference type="ARBA" id="ARBA00023002"/>
    </source>
</evidence>
<keyword evidence="7" id="KW-0934">Plastid</keyword>
<dbReference type="Proteomes" id="UP000007306">
    <property type="component" value="Chromosome 6"/>
</dbReference>
<keyword evidence="8" id="KW-0479">Metal-binding</keyword>
<evidence type="ECO:0000313" key="16">
    <source>
        <dbReference type="EnsemblPlants" id="ORGLA06G0134600.1"/>
    </source>
</evidence>
<dbReference type="UniPathway" id="UPA00199"/>
<evidence type="ECO:0000256" key="10">
    <source>
        <dbReference type="ARBA" id="ARBA00022946"/>
    </source>
</evidence>